<dbReference type="InterPro" id="IPR036425">
    <property type="entry name" value="MoaB/Mog-like_dom_sf"/>
</dbReference>
<dbReference type="InterPro" id="IPR036135">
    <property type="entry name" value="MoeA_linker/N_sf"/>
</dbReference>
<dbReference type="CDD" id="cd00887">
    <property type="entry name" value="MoeA"/>
    <property type="match status" value="1"/>
</dbReference>
<protein>
    <recommendedName>
        <fullName evidence="3">molybdopterin molybdotransferase</fullName>
        <ecNumber evidence="3">2.10.1.1</ecNumber>
    </recommendedName>
</protein>
<evidence type="ECO:0000256" key="4">
    <source>
        <dbReference type="ARBA" id="ARBA00022505"/>
    </source>
</evidence>
<dbReference type="GO" id="GO:0046872">
    <property type="term" value="F:metal ion binding"/>
    <property type="evidence" value="ECO:0007669"/>
    <property type="project" value="UniProtKB-KW"/>
</dbReference>
<keyword evidence="8" id="KW-0501">Molybdenum cofactor biosynthesis</keyword>
<evidence type="ECO:0000256" key="2">
    <source>
        <dbReference type="ARBA" id="ARBA00005046"/>
    </source>
</evidence>
<keyword evidence="7" id="KW-0460">Magnesium</keyword>
<name>A0A381TH71_9ZZZZ</name>
<dbReference type="Pfam" id="PF03454">
    <property type="entry name" value="MoeA_C"/>
    <property type="match status" value="1"/>
</dbReference>
<comment type="pathway">
    <text evidence="2">Cofactor biosynthesis; molybdopterin biosynthesis.</text>
</comment>
<dbReference type="PANTHER" id="PTHR10192:SF5">
    <property type="entry name" value="GEPHYRIN"/>
    <property type="match status" value="1"/>
</dbReference>
<evidence type="ECO:0000313" key="11">
    <source>
        <dbReference type="EMBL" id="SVA14117.1"/>
    </source>
</evidence>
<dbReference type="Gene3D" id="2.170.190.11">
    <property type="entry name" value="Molybdopterin biosynthesis moea protein, domain 3"/>
    <property type="match status" value="1"/>
</dbReference>
<dbReference type="InterPro" id="IPR005110">
    <property type="entry name" value="MoeA_linker/N"/>
</dbReference>
<keyword evidence="6" id="KW-0479">Metal-binding</keyword>
<evidence type="ECO:0000256" key="8">
    <source>
        <dbReference type="ARBA" id="ARBA00023150"/>
    </source>
</evidence>
<evidence type="ECO:0000256" key="3">
    <source>
        <dbReference type="ARBA" id="ARBA00013269"/>
    </source>
</evidence>
<dbReference type="AlphaFoldDB" id="A0A381TH71"/>
<dbReference type="InterPro" id="IPR038987">
    <property type="entry name" value="MoeA-like"/>
</dbReference>
<dbReference type="Gene3D" id="2.40.340.10">
    <property type="entry name" value="MoeA, C-terminal, domain IV"/>
    <property type="match status" value="1"/>
</dbReference>
<dbReference type="SUPFAM" id="SSF63867">
    <property type="entry name" value="MoeA C-terminal domain-like"/>
    <property type="match status" value="1"/>
</dbReference>
<keyword evidence="4" id="KW-0500">Molybdenum</keyword>
<evidence type="ECO:0000256" key="1">
    <source>
        <dbReference type="ARBA" id="ARBA00001946"/>
    </source>
</evidence>
<proteinExistence type="predicted"/>
<dbReference type="Pfam" id="PF03453">
    <property type="entry name" value="MoeA_N"/>
    <property type="match status" value="1"/>
</dbReference>
<dbReference type="GO" id="GO:0005829">
    <property type="term" value="C:cytosol"/>
    <property type="evidence" value="ECO:0007669"/>
    <property type="project" value="TreeGrafter"/>
</dbReference>
<dbReference type="SUPFAM" id="SSF53218">
    <property type="entry name" value="Molybdenum cofactor biosynthesis proteins"/>
    <property type="match status" value="1"/>
</dbReference>
<dbReference type="SMART" id="SM00852">
    <property type="entry name" value="MoCF_biosynth"/>
    <property type="match status" value="1"/>
</dbReference>
<dbReference type="InterPro" id="IPR036688">
    <property type="entry name" value="MoeA_C_domain_IV_sf"/>
</dbReference>
<dbReference type="Gene3D" id="3.90.105.10">
    <property type="entry name" value="Molybdopterin biosynthesis moea protein, domain 2"/>
    <property type="match status" value="1"/>
</dbReference>
<dbReference type="Pfam" id="PF00994">
    <property type="entry name" value="MoCF_biosynth"/>
    <property type="match status" value="1"/>
</dbReference>
<evidence type="ECO:0000256" key="5">
    <source>
        <dbReference type="ARBA" id="ARBA00022679"/>
    </source>
</evidence>
<feature type="domain" description="MoaB/Mog" evidence="10">
    <location>
        <begin position="167"/>
        <end position="305"/>
    </location>
</feature>
<evidence type="ECO:0000259" key="10">
    <source>
        <dbReference type="SMART" id="SM00852"/>
    </source>
</evidence>
<dbReference type="FunFam" id="2.170.190.11:FF:000001">
    <property type="entry name" value="Molybdopterin molybdenumtransferase"/>
    <property type="match status" value="1"/>
</dbReference>
<dbReference type="NCBIfam" id="NF045515">
    <property type="entry name" value="Glp_gephyrin"/>
    <property type="match status" value="1"/>
</dbReference>
<dbReference type="EC" id="2.10.1.1" evidence="3"/>
<dbReference type="Gene3D" id="3.40.980.10">
    <property type="entry name" value="MoaB/Mog-like domain"/>
    <property type="match status" value="1"/>
</dbReference>
<organism evidence="11">
    <name type="scientific">marine metagenome</name>
    <dbReference type="NCBI Taxonomy" id="408172"/>
    <lineage>
        <taxon>unclassified sequences</taxon>
        <taxon>metagenomes</taxon>
        <taxon>ecological metagenomes</taxon>
    </lineage>
</organism>
<keyword evidence="5" id="KW-0808">Transferase</keyword>
<dbReference type="InterPro" id="IPR005111">
    <property type="entry name" value="MoeA_C_domain_IV"/>
</dbReference>
<dbReference type="EMBL" id="UINC01004410">
    <property type="protein sequence ID" value="SVA14117.1"/>
    <property type="molecule type" value="Genomic_DNA"/>
</dbReference>
<dbReference type="GO" id="GO:0061599">
    <property type="term" value="F:molybdopterin molybdotransferase activity"/>
    <property type="evidence" value="ECO:0007669"/>
    <property type="project" value="UniProtKB-EC"/>
</dbReference>
<comment type="catalytic activity">
    <reaction evidence="9">
        <text>adenylyl-molybdopterin + molybdate = Mo-molybdopterin + AMP + H(+)</text>
        <dbReference type="Rhea" id="RHEA:35047"/>
        <dbReference type="ChEBI" id="CHEBI:15378"/>
        <dbReference type="ChEBI" id="CHEBI:36264"/>
        <dbReference type="ChEBI" id="CHEBI:62727"/>
        <dbReference type="ChEBI" id="CHEBI:71302"/>
        <dbReference type="ChEBI" id="CHEBI:456215"/>
        <dbReference type="EC" id="2.10.1.1"/>
    </reaction>
</comment>
<dbReference type="InterPro" id="IPR001453">
    <property type="entry name" value="MoaB/Mog_dom"/>
</dbReference>
<accession>A0A381TH71</accession>
<reference evidence="11" key="1">
    <citation type="submission" date="2018-05" db="EMBL/GenBank/DDBJ databases">
        <authorList>
            <person name="Lanie J.A."/>
            <person name="Ng W.-L."/>
            <person name="Kazmierczak K.M."/>
            <person name="Andrzejewski T.M."/>
            <person name="Davidsen T.M."/>
            <person name="Wayne K.J."/>
            <person name="Tettelin H."/>
            <person name="Glass J.I."/>
            <person name="Rusch D."/>
            <person name="Podicherti R."/>
            <person name="Tsui H.-C.T."/>
            <person name="Winkler M.E."/>
        </authorList>
    </citation>
    <scope>NUCLEOTIDE SEQUENCE</scope>
</reference>
<dbReference type="NCBIfam" id="TIGR00177">
    <property type="entry name" value="molyb_syn"/>
    <property type="match status" value="1"/>
</dbReference>
<dbReference type="SUPFAM" id="SSF63882">
    <property type="entry name" value="MoeA N-terminal region -like"/>
    <property type="match status" value="1"/>
</dbReference>
<dbReference type="GO" id="GO:0006777">
    <property type="term" value="P:Mo-molybdopterin cofactor biosynthetic process"/>
    <property type="evidence" value="ECO:0007669"/>
    <property type="project" value="UniProtKB-KW"/>
</dbReference>
<comment type="cofactor">
    <cofactor evidence="1">
        <name>Mg(2+)</name>
        <dbReference type="ChEBI" id="CHEBI:18420"/>
    </cofactor>
</comment>
<evidence type="ECO:0000256" key="6">
    <source>
        <dbReference type="ARBA" id="ARBA00022723"/>
    </source>
</evidence>
<dbReference type="PANTHER" id="PTHR10192">
    <property type="entry name" value="MOLYBDOPTERIN BIOSYNTHESIS PROTEIN"/>
    <property type="match status" value="1"/>
</dbReference>
<sequence length="393" mass="43119">MTQLNSEVILINESSKRIIYHDLEASFPSPRFDNSAMDGFAVRSVDTIGASKEHPVSLKVIGISSAGTPSNLTLNPGECIQCMTGAIIPNGADAVLMVENSSGFSNNDSVLVFLETHPGKHIRKKGEEVQKGDPLISKGTRIAPSEIGTLASFGFRKFSVVKKPQIAIFGTGDELIEPGETIDKGQVYNSNLYIFADLVKKIGGDVTMKKVVKDNKDSLNSFLSKALKTSDVIISSGGISMGRFDYVRDVFIELGVKEHFWKVAQKPGKPLFFGTENDTLIFGLPGNPISAYIGFMEWVWPVLESIMGIPRSKPITGFLTESFPREKCKYRYLFGQTWFENEKLFCKPSGKTGSHMLSSSLSANCILGSDQGENPLQPGDKININVLPWKHIR</sequence>
<evidence type="ECO:0000256" key="9">
    <source>
        <dbReference type="ARBA" id="ARBA00047317"/>
    </source>
</evidence>
<gene>
    <name evidence="11" type="ORF">METZ01_LOCUS66971</name>
</gene>
<dbReference type="FunFam" id="3.40.980.10:FF:000004">
    <property type="entry name" value="Molybdopterin molybdenumtransferase"/>
    <property type="match status" value="1"/>
</dbReference>
<evidence type="ECO:0000256" key="7">
    <source>
        <dbReference type="ARBA" id="ARBA00022842"/>
    </source>
</evidence>
<dbReference type="UniPathway" id="UPA00344"/>